<evidence type="ECO:0000313" key="3">
    <source>
        <dbReference type="EMBL" id="CCA22466.1"/>
    </source>
</evidence>
<keyword evidence="1" id="KW-0863">Zinc-finger</keyword>
<dbReference type="CDD" id="cd09272">
    <property type="entry name" value="RNase_HI_RT_Ty1"/>
    <property type="match status" value="1"/>
</dbReference>
<proteinExistence type="predicted"/>
<dbReference type="GO" id="GO:0003676">
    <property type="term" value="F:nucleic acid binding"/>
    <property type="evidence" value="ECO:0007669"/>
    <property type="project" value="InterPro"/>
</dbReference>
<dbReference type="SMART" id="SM00343">
    <property type="entry name" value="ZnF_C2HC"/>
    <property type="match status" value="1"/>
</dbReference>
<evidence type="ECO:0000256" key="1">
    <source>
        <dbReference type="PROSITE-ProRule" id="PRU00047"/>
    </source>
</evidence>
<organism evidence="3">
    <name type="scientific">Albugo laibachii Nc14</name>
    <dbReference type="NCBI Taxonomy" id="890382"/>
    <lineage>
        <taxon>Eukaryota</taxon>
        <taxon>Sar</taxon>
        <taxon>Stramenopiles</taxon>
        <taxon>Oomycota</taxon>
        <taxon>Peronosporomycetes</taxon>
        <taxon>Albuginales</taxon>
        <taxon>Albuginaceae</taxon>
        <taxon>Albugo</taxon>
    </lineage>
</organism>
<dbReference type="InterPro" id="IPR001878">
    <property type="entry name" value="Znf_CCHC"/>
</dbReference>
<dbReference type="AlphaFoldDB" id="F0WMD5"/>
<dbReference type="EMBL" id="FR824200">
    <property type="protein sequence ID" value="CCA22466.1"/>
    <property type="molecule type" value="Genomic_DNA"/>
</dbReference>
<accession>F0WMD5</accession>
<dbReference type="HOGENOM" id="CLU_018221_0_0_1"/>
<dbReference type="Pfam" id="PF00098">
    <property type="entry name" value="zf-CCHC"/>
    <property type="match status" value="1"/>
</dbReference>
<evidence type="ECO:0000259" key="2">
    <source>
        <dbReference type="PROSITE" id="PS50158"/>
    </source>
</evidence>
<name>F0WMD5_9STRA</name>
<keyword evidence="1" id="KW-0479">Metal-binding</keyword>
<keyword evidence="1" id="KW-0862">Zinc</keyword>
<reference evidence="3" key="2">
    <citation type="submission" date="2011-02" db="EMBL/GenBank/DDBJ databases">
        <authorList>
            <person name="MacLean D."/>
        </authorList>
    </citation>
    <scope>NUCLEOTIDE SEQUENCE</scope>
</reference>
<reference evidence="3" key="1">
    <citation type="journal article" date="2011" name="PLoS Biol.">
        <title>Gene gain and loss during evolution of obligate parasitism in the white rust pathogen of Arabidopsis thaliana.</title>
        <authorList>
            <person name="Kemen E."/>
            <person name="Gardiner A."/>
            <person name="Schultz-Larsen T."/>
            <person name="Kemen A.C."/>
            <person name="Balmuth A.L."/>
            <person name="Robert-Seilaniantz A."/>
            <person name="Bailey K."/>
            <person name="Holub E."/>
            <person name="Studholme D.J."/>
            <person name="Maclean D."/>
            <person name="Jones J.D."/>
        </authorList>
    </citation>
    <scope>NUCLEOTIDE SEQUENCE</scope>
</reference>
<sequence length="549" mass="62385">MLSVGYFYHLNPFRHRVDKREDVGSQDLVPYLLDGVIELLDRVELASIGLDVAVHVSPEVLYWIEVGIKEGSGMRRSFVQAMQNDALDGPNHIQFPAARDMQLAIQPFDGRETYSGLGAPFTQWGYRFLRQLSHAQQASGGIWSEEVKLDCLGRHLSGRALTYYEQQVTQWMTQCSSVEEVMDRINEVFRLSITRTQVTRAFTAKNSSGRSWNEHFLFLSAVSEAVGVEDDMLLESVIKYANPEFKQALMARVNTMREDTRRQAEELCHFAQLMDSDSINNAPREAKRWMRDRISAIRETKPKKEINCYSCGKSGHMKRECRNKNSSNNEDIVLGIGSKDSRGQETEKARKECNECCILPNGKEMKMGLTGSVKIIATVNGLQRNVLLNDVQHAKNLPWNIVSYGKLEAKGCKLKYQADGSRAVQRTSDVSLSTMEAEFVAASKAAQELLGARELFKELKINVKEPMILWMDNQAAISQQYMDKRIIAPTYVHTSKMLADLHTKEFLTPRFLQLRDLWQLRNWTLQVEDDTNSSATTKEGVLKGPKIKL</sequence>
<dbReference type="SUPFAM" id="SSF57756">
    <property type="entry name" value="Retrovirus zinc finger-like domains"/>
    <property type="match status" value="1"/>
</dbReference>
<feature type="domain" description="CCHC-type" evidence="2">
    <location>
        <begin position="308"/>
        <end position="323"/>
    </location>
</feature>
<dbReference type="Gene3D" id="4.10.60.10">
    <property type="entry name" value="Zinc finger, CCHC-type"/>
    <property type="match status" value="1"/>
</dbReference>
<gene>
    <name evidence="3" type="primary">AlNc14C155G7633</name>
    <name evidence="3" type="ORF">ALNC14_086090</name>
</gene>
<dbReference type="PROSITE" id="PS50158">
    <property type="entry name" value="ZF_CCHC"/>
    <property type="match status" value="1"/>
</dbReference>
<dbReference type="GO" id="GO:0008270">
    <property type="term" value="F:zinc ion binding"/>
    <property type="evidence" value="ECO:0007669"/>
    <property type="project" value="UniProtKB-KW"/>
</dbReference>
<dbReference type="InterPro" id="IPR036875">
    <property type="entry name" value="Znf_CCHC_sf"/>
</dbReference>
<protein>
    <submittedName>
        <fullName evidence="3">Mitochondrial Carrier (MC) Family putative</fullName>
    </submittedName>
</protein>